<keyword evidence="6" id="KW-0739">Sodium transport</keyword>
<feature type="transmembrane region" description="Helical" evidence="6">
    <location>
        <begin position="107"/>
        <end position="127"/>
    </location>
</feature>
<dbReference type="NCBIfam" id="TIGR00773">
    <property type="entry name" value="NhaA"/>
    <property type="match status" value="1"/>
</dbReference>
<feature type="transmembrane region" description="Helical" evidence="6">
    <location>
        <begin position="386"/>
        <end position="405"/>
    </location>
</feature>
<dbReference type="Proteomes" id="UP000270673">
    <property type="component" value="Chromosome"/>
</dbReference>
<feature type="transmembrane region" description="Helical" evidence="6">
    <location>
        <begin position="192"/>
        <end position="209"/>
    </location>
</feature>
<accession>A0A3Q9IWJ7</accession>
<dbReference type="InterPro" id="IPR004670">
    <property type="entry name" value="NhaA"/>
</dbReference>
<evidence type="ECO:0000256" key="4">
    <source>
        <dbReference type="ARBA" id="ARBA00022989"/>
    </source>
</evidence>
<dbReference type="GO" id="GO:0006885">
    <property type="term" value="P:regulation of pH"/>
    <property type="evidence" value="ECO:0007669"/>
    <property type="project" value="UniProtKB-UniRule"/>
</dbReference>
<dbReference type="EMBL" id="CP032819">
    <property type="protein sequence ID" value="AZS31611.1"/>
    <property type="molecule type" value="Genomic_DNA"/>
</dbReference>
<protein>
    <recommendedName>
        <fullName evidence="6">Na(+)/H(+) antiporter NhaA</fullName>
    </recommendedName>
    <alternativeName>
        <fullName evidence="6">Sodium/proton antiporter NhaA</fullName>
    </alternativeName>
</protein>
<evidence type="ECO:0000256" key="5">
    <source>
        <dbReference type="ARBA" id="ARBA00023136"/>
    </source>
</evidence>
<keyword evidence="3 6" id="KW-0812">Transmembrane</keyword>
<feature type="transmembrane region" description="Helical" evidence="6">
    <location>
        <begin position="342"/>
        <end position="365"/>
    </location>
</feature>
<comment type="function">
    <text evidence="6">Na(+)/H(+) antiporter that extrudes sodium in exchange for external protons.</text>
</comment>
<comment type="catalytic activity">
    <reaction evidence="6">
        <text>Na(+)(in) + 2 H(+)(out) = Na(+)(out) + 2 H(+)(in)</text>
        <dbReference type="Rhea" id="RHEA:29251"/>
        <dbReference type="ChEBI" id="CHEBI:15378"/>
        <dbReference type="ChEBI" id="CHEBI:29101"/>
    </reaction>
</comment>
<dbReference type="PANTHER" id="PTHR30341:SF0">
    <property type="entry name" value="NA(+)_H(+) ANTIPORTER NHAA"/>
    <property type="match status" value="1"/>
</dbReference>
<evidence type="ECO:0000256" key="1">
    <source>
        <dbReference type="ARBA" id="ARBA00004429"/>
    </source>
</evidence>
<sequence length="448" mass="48854">MVKEIFKFSIRRFIQTKINGGIVLLFVALAAMIIANSPLREYYNILFSKNITLTIGEFNLFDRHDGHPMTLLDFINDALMAIFFFSVGLEIKRELLVGELSSPRKALLPVVAACGGMIVPVLLFSLIGQPGLVMRGAAIPMATDIAFSLGVLSLLGKKVPLSLKIFLTAFAVVDDIGGIIVIALFYSSHLTVEYLIAAIIIVALLYIGGRQGIHNKLFFIFFGIIVWCLFINAGIHPTIAGVIVAFTVPARPKLHIYKYVNSIRESLKRLPENSSEIIILSNSELSILKSIESASDKVVSPLQAMDDDLRTLVNYVIMPLFAFANASISFEGFTLASLEGVSITIFVSLVLGKLIGIFSFTYLFIKCGWLTMPDKMDTHSLFGVSLLGGIGFTVSLFIATLSYSGMGAEGAILLNQAKIGIIGGSLFAGVCGYFYLKYTLNKKTQKSL</sequence>
<comment type="similarity">
    <text evidence="6">Belongs to the NhaA Na(+)/H(+) (TC 2.A.33) antiporter family.</text>
</comment>
<evidence type="ECO:0000313" key="8">
    <source>
        <dbReference type="Proteomes" id="UP000270673"/>
    </source>
</evidence>
<dbReference type="KEGG" id="buy:D8S85_20030"/>
<evidence type="ECO:0000256" key="2">
    <source>
        <dbReference type="ARBA" id="ARBA00022475"/>
    </source>
</evidence>
<organism evidence="7 8">
    <name type="scientific">Butyricimonas faecalis</name>
    <dbReference type="NCBI Taxonomy" id="2093856"/>
    <lineage>
        <taxon>Bacteria</taxon>
        <taxon>Pseudomonadati</taxon>
        <taxon>Bacteroidota</taxon>
        <taxon>Bacteroidia</taxon>
        <taxon>Bacteroidales</taxon>
        <taxon>Odoribacteraceae</taxon>
        <taxon>Butyricimonas</taxon>
    </lineage>
</organism>
<dbReference type="AlphaFoldDB" id="A0A3Q9IWJ7"/>
<dbReference type="PANTHER" id="PTHR30341">
    <property type="entry name" value="SODIUM ION/PROTON ANTIPORTER NHAA-RELATED"/>
    <property type="match status" value="1"/>
</dbReference>
<keyword evidence="4 6" id="KW-1133">Transmembrane helix</keyword>
<feature type="transmembrane region" description="Helical" evidence="6">
    <location>
        <begin position="417"/>
        <end position="436"/>
    </location>
</feature>
<evidence type="ECO:0000256" key="6">
    <source>
        <dbReference type="HAMAP-Rule" id="MF_01844"/>
    </source>
</evidence>
<evidence type="ECO:0000313" key="7">
    <source>
        <dbReference type="EMBL" id="AZS31611.1"/>
    </source>
</evidence>
<keyword evidence="6" id="KW-0406">Ion transport</keyword>
<dbReference type="HAMAP" id="MF_01844">
    <property type="entry name" value="NhaA"/>
    <property type="match status" value="1"/>
</dbReference>
<dbReference type="GO" id="GO:0015385">
    <property type="term" value="F:sodium:proton antiporter activity"/>
    <property type="evidence" value="ECO:0007669"/>
    <property type="project" value="UniProtKB-UniRule"/>
</dbReference>
<dbReference type="GO" id="GO:0005886">
    <property type="term" value="C:plasma membrane"/>
    <property type="evidence" value="ECO:0007669"/>
    <property type="project" value="UniProtKB-SubCell"/>
</dbReference>
<keyword evidence="6" id="KW-0915">Sodium</keyword>
<keyword evidence="2 6" id="KW-1003">Cell membrane</keyword>
<dbReference type="Pfam" id="PF06965">
    <property type="entry name" value="Na_H_antiport_1"/>
    <property type="match status" value="1"/>
</dbReference>
<feature type="transmembrane region" description="Helical" evidence="6">
    <location>
        <begin position="133"/>
        <end position="155"/>
    </location>
</feature>
<name>A0A3Q9IWJ7_9BACT</name>
<dbReference type="RefSeq" id="WP_106624042.1">
    <property type="nucleotide sequence ID" value="NZ_CP032819.1"/>
</dbReference>
<keyword evidence="6" id="KW-0050">Antiport</keyword>
<proteinExistence type="inferred from homology"/>
<keyword evidence="5 6" id="KW-0472">Membrane</keyword>
<feature type="transmembrane region" description="Helical" evidence="6">
    <location>
        <begin position="167"/>
        <end position="186"/>
    </location>
</feature>
<feature type="transmembrane region" description="Helical" evidence="6">
    <location>
        <begin position="216"/>
        <end position="233"/>
    </location>
</feature>
<keyword evidence="6" id="KW-0813">Transport</keyword>
<dbReference type="OrthoDB" id="9808135at2"/>
<reference evidence="7 8" key="1">
    <citation type="submission" date="2018-10" db="EMBL/GenBank/DDBJ databases">
        <title>Butyricimonas faecalis sp. nov., isolated from human faeces and emended description of the genus Butyricimonas.</title>
        <authorList>
            <person name="Le Roy T."/>
            <person name="Van der Smissen P."/>
            <person name="Paquot A."/>
            <person name="Delzenne N."/>
            <person name="Muccioli G."/>
            <person name="Collet J.-F."/>
            <person name="Cani P.D."/>
        </authorList>
    </citation>
    <scope>NUCLEOTIDE SEQUENCE [LARGE SCALE GENOMIC DNA]</scope>
    <source>
        <strain evidence="7 8">H184</strain>
    </source>
</reference>
<evidence type="ECO:0000256" key="3">
    <source>
        <dbReference type="ARBA" id="ARBA00022692"/>
    </source>
</evidence>
<feature type="transmembrane region" description="Helical" evidence="6">
    <location>
        <begin position="21"/>
        <end position="39"/>
    </location>
</feature>
<comment type="subcellular location">
    <subcellularLocation>
        <location evidence="1">Cell inner membrane</location>
        <topology evidence="1">Multi-pass membrane protein</topology>
    </subcellularLocation>
    <subcellularLocation>
        <location evidence="6">Cell membrane</location>
        <topology evidence="6">Multi-pass membrane protein</topology>
    </subcellularLocation>
</comment>
<gene>
    <name evidence="6 7" type="primary">nhaA</name>
    <name evidence="7" type="ORF">D8S85_20030</name>
</gene>
<keyword evidence="8" id="KW-1185">Reference proteome</keyword>
<dbReference type="Gene3D" id="1.20.1530.10">
    <property type="entry name" value="Na+/H+ antiporter like domain"/>
    <property type="match status" value="1"/>
</dbReference>
<feature type="transmembrane region" description="Helical" evidence="6">
    <location>
        <begin position="312"/>
        <end position="330"/>
    </location>
</feature>
<dbReference type="InterPro" id="IPR023171">
    <property type="entry name" value="Na/H_antiporter_dom_sf"/>
</dbReference>